<accession>A0A7J6XBW3</accession>
<dbReference type="SUPFAM" id="SSF57756">
    <property type="entry name" value="Retrovirus zinc finger-like domains"/>
    <property type="match status" value="1"/>
</dbReference>
<evidence type="ECO:0000259" key="5">
    <source>
        <dbReference type="PROSITE" id="PS51999"/>
    </source>
</evidence>
<dbReference type="AlphaFoldDB" id="A0A7J6XBW3"/>
<organism evidence="6 7">
    <name type="scientific">Thalictrum thalictroides</name>
    <name type="common">Rue-anemone</name>
    <name type="synonym">Anemone thalictroides</name>
    <dbReference type="NCBI Taxonomy" id="46969"/>
    <lineage>
        <taxon>Eukaryota</taxon>
        <taxon>Viridiplantae</taxon>
        <taxon>Streptophyta</taxon>
        <taxon>Embryophyta</taxon>
        <taxon>Tracheophyta</taxon>
        <taxon>Spermatophyta</taxon>
        <taxon>Magnoliopsida</taxon>
        <taxon>Ranunculales</taxon>
        <taxon>Ranunculaceae</taxon>
        <taxon>Thalictroideae</taxon>
        <taxon>Thalictrum</taxon>
    </lineage>
</organism>
<dbReference type="OrthoDB" id="1436760at2759"/>
<evidence type="ECO:0000256" key="3">
    <source>
        <dbReference type="ARBA" id="ARBA00022833"/>
    </source>
</evidence>
<keyword evidence="2 4" id="KW-0863">Zinc-finger</keyword>
<gene>
    <name evidence="6" type="ORF">FRX31_003283</name>
</gene>
<evidence type="ECO:0000313" key="6">
    <source>
        <dbReference type="EMBL" id="KAF5207129.1"/>
    </source>
</evidence>
<feature type="domain" description="GRF-type" evidence="5">
    <location>
        <begin position="33"/>
        <end position="76"/>
    </location>
</feature>
<proteinExistence type="predicted"/>
<comment type="caution">
    <text evidence="6">The sequence shown here is derived from an EMBL/GenBank/DDBJ whole genome shotgun (WGS) entry which is preliminary data.</text>
</comment>
<dbReference type="Proteomes" id="UP000554482">
    <property type="component" value="Unassembled WGS sequence"/>
</dbReference>
<keyword evidence="3" id="KW-0862">Zinc</keyword>
<dbReference type="GO" id="GO:0003676">
    <property type="term" value="F:nucleic acid binding"/>
    <property type="evidence" value="ECO:0007669"/>
    <property type="project" value="InterPro"/>
</dbReference>
<keyword evidence="1" id="KW-0479">Metal-binding</keyword>
<evidence type="ECO:0000256" key="2">
    <source>
        <dbReference type="ARBA" id="ARBA00022771"/>
    </source>
</evidence>
<evidence type="ECO:0000256" key="1">
    <source>
        <dbReference type="ARBA" id="ARBA00022723"/>
    </source>
</evidence>
<evidence type="ECO:0000313" key="7">
    <source>
        <dbReference type="Proteomes" id="UP000554482"/>
    </source>
</evidence>
<dbReference type="EMBL" id="JABWDY010001790">
    <property type="protein sequence ID" value="KAF5207129.1"/>
    <property type="molecule type" value="Genomic_DNA"/>
</dbReference>
<evidence type="ECO:0000256" key="4">
    <source>
        <dbReference type="PROSITE-ProRule" id="PRU01343"/>
    </source>
</evidence>
<reference evidence="6 7" key="1">
    <citation type="submission" date="2020-06" db="EMBL/GenBank/DDBJ databases">
        <title>Transcriptomic and genomic resources for Thalictrum thalictroides and T. hernandezii: Facilitating candidate gene discovery in an emerging model plant lineage.</title>
        <authorList>
            <person name="Arias T."/>
            <person name="Riano-Pachon D.M."/>
            <person name="Di Stilio V.S."/>
        </authorList>
    </citation>
    <scope>NUCLEOTIDE SEQUENCE [LARGE SCALE GENOMIC DNA]</scope>
    <source>
        <strain evidence="7">cv. WT478/WT964</strain>
        <tissue evidence="6">Leaves</tissue>
    </source>
</reference>
<dbReference type="PROSITE" id="PS51999">
    <property type="entry name" value="ZF_GRF"/>
    <property type="match status" value="1"/>
</dbReference>
<sequence>MEGRASSSSKVECLVCKETNHLAIDCPWRNFPCVDGCSNTMKVLVSKTNKNYDRKFLRCKGQWTQGCNAFKWLDEVDVGFGVAKAENVKDVNKDKDNLKLYINGKMPMSVEGSVDNICKLVKKLTM</sequence>
<dbReference type="InterPro" id="IPR036875">
    <property type="entry name" value="Znf_CCHC_sf"/>
</dbReference>
<dbReference type="InterPro" id="IPR010666">
    <property type="entry name" value="Znf_GRF"/>
</dbReference>
<name>A0A7J6XBW3_THATH</name>
<keyword evidence="7" id="KW-1185">Reference proteome</keyword>
<protein>
    <recommendedName>
        <fullName evidence="5">GRF-type domain-containing protein</fullName>
    </recommendedName>
</protein>
<dbReference type="GO" id="GO:0008270">
    <property type="term" value="F:zinc ion binding"/>
    <property type="evidence" value="ECO:0007669"/>
    <property type="project" value="UniProtKB-KW"/>
</dbReference>